<dbReference type="PANTHER" id="PTHR33908">
    <property type="entry name" value="MANNOSYLTRANSFERASE YKCB-RELATED"/>
    <property type="match status" value="1"/>
</dbReference>
<evidence type="ECO:0000313" key="9">
    <source>
        <dbReference type="EMBL" id="PMP77128.1"/>
    </source>
</evidence>
<comment type="caution">
    <text evidence="9">The sequence shown here is derived from an EMBL/GenBank/DDBJ whole genome shotgun (WGS) entry which is preliminary data.</text>
</comment>
<name>A0A2J6X0A2_9CHLR</name>
<keyword evidence="2" id="KW-1003">Cell membrane</keyword>
<evidence type="ECO:0000256" key="8">
    <source>
        <dbReference type="SAM" id="Phobius"/>
    </source>
</evidence>
<evidence type="ECO:0000313" key="10">
    <source>
        <dbReference type="Proteomes" id="UP000243376"/>
    </source>
</evidence>
<evidence type="ECO:0000256" key="1">
    <source>
        <dbReference type="ARBA" id="ARBA00004651"/>
    </source>
</evidence>
<keyword evidence="3" id="KW-0328">Glycosyltransferase</keyword>
<dbReference type="SUPFAM" id="SSF48452">
    <property type="entry name" value="TPR-like"/>
    <property type="match status" value="1"/>
</dbReference>
<evidence type="ECO:0000256" key="4">
    <source>
        <dbReference type="ARBA" id="ARBA00022679"/>
    </source>
</evidence>
<keyword evidence="4" id="KW-0808">Transferase</keyword>
<dbReference type="GO" id="GO:0005886">
    <property type="term" value="C:plasma membrane"/>
    <property type="evidence" value="ECO:0007669"/>
    <property type="project" value="UniProtKB-SubCell"/>
</dbReference>
<feature type="non-terminal residue" evidence="9">
    <location>
        <position position="1"/>
    </location>
</feature>
<dbReference type="GO" id="GO:0009103">
    <property type="term" value="P:lipopolysaccharide biosynthetic process"/>
    <property type="evidence" value="ECO:0007669"/>
    <property type="project" value="UniProtKB-ARBA"/>
</dbReference>
<organism evidence="9 10">
    <name type="scientific">Chloroflexus aggregans</name>
    <dbReference type="NCBI Taxonomy" id="152260"/>
    <lineage>
        <taxon>Bacteria</taxon>
        <taxon>Bacillati</taxon>
        <taxon>Chloroflexota</taxon>
        <taxon>Chloroflexia</taxon>
        <taxon>Chloroflexales</taxon>
        <taxon>Chloroflexineae</taxon>
        <taxon>Chloroflexaceae</taxon>
        <taxon>Chloroflexus</taxon>
    </lineage>
</organism>
<dbReference type="AlphaFoldDB" id="A0A2J6X0A2"/>
<dbReference type="InterPro" id="IPR011990">
    <property type="entry name" value="TPR-like_helical_dom_sf"/>
</dbReference>
<dbReference type="InterPro" id="IPR050297">
    <property type="entry name" value="LipidA_mod_glycosyltrf_83"/>
</dbReference>
<proteinExistence type="predicted"/>
<comment type="subcellular location">
    <subcellularLocation>
        <location evidence="1">Cell membrane</location>
        <topology evidence="1">Multi-pass membrane protein</topology>
    </subcellularLocation>
</comment>
<dbReference type="Proteomes" id="UP000243376">
    <property type="component" value="Unassembled WGS sequence"/>
</dbReference>
<dbReference type="EMBL" id="PNIQ01000819">
    <property type="protein sequence ID" value="PMP77128.1"/>
    <property type="molecule type" value="Genomic_DNA"/>
</dbReference>
<evidence type="ECO:0000256" key="5">
    <source>
        <dbReference type="ARBA" id="ARBA00022692"/>
    </source>
</evidence>
<dbReference type="PANTHER" id="PTHR33908:SF11">
    <property type="entry name" value="MEMBRANE PROTEIN"/>
    <property type="match status" value="1"/>
</dbReference>
<reference evidence="9 10" key="1">
    <citation type="submission" date="2018-01" db="EMBL/GenBank/DDBJ databases">
        <title>Metagenomic assembled genomes from two thermal pools in the Uzon Caldera, Kamchatka, Russia.</title>
        <authorList>
            <person name="Wilkins L."/>
            <person name="Ettinger C."/>
        </authorList>
    </citation>
    <scope>NUCLEOTIDE SEQUENCE [LARGE SCALE GENOMIC DNA]</scope>
    <source>
        <strain evidence="9">ZAV-02</strain>
    </source>
</reference>
<dbReference type="GO" id="GO:0016763">
    <property type="term" value="F:pentosyltransferase activity"/>
    <property type="evidence" value="ECO:0007669"/>
    <property type="project" value="TreeGrafter"/>
</dbReference>
<feature type="transmembrane region" description="Helical" evidence="8">
    <location>
        <begin position="88"/>
        <end position="110"/>
    </location>
</feature>
<feature type="transmembrane region" description="Helical" evidence="8">
    <location>
        <begin position="32"/>
        <end position="50"/>
    </location>
</feature>
<evidence type="ECO:0000256" key="2">
    <source>
        <dbReference type="ARBA" id="ARBA00022475"/>
    </source>
</evidence>
<sequence length="361" mass="40606">GSYWLVRCWQPTSATPEGFWRSLWRIFADPRWLLGTWAAYVLLTTLIFHVELRYRLPLYPVLLAYSGMVGAAQWPIPSRMLPRSQPVALLMPILALAITLWHAPYPWLGWQLAAKHWLLRQAEQALERGDSRTAIAAAQQALYRDQQSVLARVALARAALLDGDQPTALRWLDEAIAVLPSHPYPHLLRGDLLRQQGDLITARAELTAFATTSREDLATWLWERSVTPPPTVLNLGDGLDLGFIRGMHQPAANEHGWRWTGGWAQVRLTVPTGAETIALTVRSGRPDGKPVRMWITFTNGAQYPFVVGADWQTVTIPLVSRDQPRTVVVSITSPTFWPRTYDPASPDGRRLGVQVRQVVVR</sequence>
<keyword evidence="6 8" id="KW-1133">Transmembrane helix</keyword>
<keyword evidence="7 8" id="KW-0472">Membrane</keyword>
<evidence type="ECO:0008006" key="11">
    <source>
        <dbReference type="Google" id="ProtNLM"/>
    </source>
</evidence>
<gene>
    <name evidence="9" type="ORF">C0184_12225</name>
</gene>
<protein>
    <recommendedName>
        <fullName evidence="11">Tetratricopeptide repeat protein</fullName>
    </recommendedName>
</protein>
<dbReference type="Gene3D" id="1.25.40.10">
    <property type="entry name" value="Tetratricopeptide repeat domain"/>
    <property type="match status" value="1"/>
</dbReference>
<keyword evidence="5 8" id="KW-0812">Transmembrane</keyword>
<evidence type="ECO:0000256" key="6">
    <source>
        <dbReference type="ARBA" id="ARBA00022989"/>
    </source>
</evidence>
<evidence type="ECO:0000256" key="7">
    <source>
        <dbReference type="ARBA" id="ARBA00023136"/>
    </source>
</evidence>
<evidence type="ECO:0000256" key="3">
    <source>
        <dbReference type="ARBA" id="ARBA00022676"/>
    </source>
</evidence>
<feature type="transmembrane region" description="Helical" evidence="8">
    <location>
        <begin position="57"/>
        <end position="76"/>
    </location>
</feature>
<accession>A0A2J6X0A2</accession>